<evidence type="ECO:0000256" key="2">
    <source>
        <dbReference type="ARBA" id="ARBA00029447"/>
    </source>
</evidence>
<proteinExistence type="inferred from homology"/>
<dbReference type="InterPro" id="IPR003660">
    <property type="entry name" value="HAMP_dom"/>
</dbReference>
<feature type="domain" description="HAMP" evidence="6">
    <location>
        <begin position="205"/>
        <end position="258"/>
    </location>
</feature>
<protein>
    <submittedName>
        <fullName evidence="7">Frizzy aggregation protein FrzCD</fullName>
    </submittedName>
</protein>
<keyword evidence="4" id="KW-1133">Transmembrane helix</keyword>
<dbReference type="Pfam" id="PF00672">
    <property type="entry name" value="HAMP"/>
    <property type="match status" value="1"/>
</dbReference>
<keyword evidence="4" id="KW-0812">Transmembrane</keyword>
<dbReference type="InterPro" id="IPR007891">
    <property type="entry name" value="CHASE3"/>
</dbReference>
<dbReference type="InterPro" id="IPR004089">
    <property type="entry name" value="MCPsignal_dom"/>
</dbReference>
<name>A0A0N0GQT8_9NEIS</name>
<dbReference type="Gene3D" id="6.10.340.10">
    <property type="match status" value="1"/>
</dbReference>
<dbReference type="CDD" id="cd19410">
    <property type="entry name" value="HK9-like_sensor"/>
    <property type="match status" value="1"/>
</dbReference>
<comment type="similarity">
    <text evidence="2">Belongs to the methyl-accepting chemotaxis (MCP) protein family.</text>
</comment>
<dbReference type="SUPFAM" id="SSF58104">
    <property type="entry name" value="Methyl-accepting chemotaxis protein (MCP) signaling domain"/>
    <property type="match status" value="1"/>
</dbReference>
<dbReference type="RefSeq" id="WP_053935915.1">
    <property type="nucleotide sequence ID" value="NZ_LAQT01000001.1"/>
</dbReference>
<dbReference type="PANTHER" id="PTHR32089:SF112">
    <property type="entry name" value="LYSOZYME-LIKE PROTEIN-RELATED"/>
    <property type="match status" value="1"/>
</dbReference>
<reference evidence="7 8" key="1">
    <citation type="submission" date="2015-07" db="EMBL/GenBank/DDBJ databases">
        <title>Draft genome sequence of the Amantichitinum ursilacus IGB-41, a new chitin-degrading bacterium.</title>
        <authorList>
            <person name="Kirstahler P."/>
            <person name="Guenther M."/>
            <person name="Grumaz C."/>
            <person name="Rupp S."/>
            <person name="Zibek S."/>
            <person name="Sohn K."/>
        </authorList>
    </citation>
    <scope>NUCLEOTIDE SEQUENCE [LARGE SCALE GENOMIC DNA]</scope>
    <source>
        <strain evidence="7 8">IGB-41</strain>
    </source>
</reference>
<sequence length="574" mass="60893">MKSSIGVKLWSSLLVVLAAIIIVGVAAWTNINKFTESEKAIAHALDVQSQLADVLSLLKDAETGQRGYVITGEDRYLEPYNNAVAQIDNRLATLAQTVEKPETKQAIAQLTVLADAKLAELKETIGLRRDKGFDAARAVVLSDRGKTTMDQARGIVTELNKKVVAALEARNAEAEANSAFTVDTIVIGISLTALFVLGAGIFLNRAIVGPLRDLTRVAERISVGDLSVDAQVVKRDDEVGALNAAFIRMTESLRGMAHVAQRIAEGDLRGSITPVSSEDVLGTAFATMTQNLRQVNREIAEGVSVLTASASEIQVSASQIAAAAAETATATTETATTVEEVKQTALVSSQKARYVADVAQRSAQVSVAGRKSVDESMLGMQQVREQMEQIGDSILRLSEQSQAIGEIIATVNDLAEQSNLLAVNASIEAAKAGEQGRGFAVVAQEVKSLAEQSRQATAQVRTILGDIQKATSRAVVATEQGNRAVEAGTRLSREAGESIRLLAESSDESAEAASQIAVSAQQQLAGMGQLAQAADNIKVAATQNMEGTRQTEVAAHNLHMLGQKLKQVVDRYQV</sequence>
<keyword evidence="8" id="KW-1185">Reference proteome</keyword>
<dbReference type="STRING" id="857265.WG78_00990"/>
<evidence type="ECO:0000256" key="4">
    <source>
        <dbReference type="SAM" id="Phobius"/>
    </source>
</evidence>
<dbReference type="PROSITE" id="PS50885">
    <property type="entry name" value="HAMP"/>
    <property type="match status" value="1"/>
</dbReference>
<dbReference type="PROSITE" id="PS50111">
    <property type="entry name" value="CHEMOTAXIS_TRANSDUC_2"/>
    <property type="match status" value="1"/>
</dbReference>
<feature type="transmembrane region" description="Helical" evidence="4">
    <location>
        <begin position="185"/>
        <end position="203"/>
    </location>
</feature>
<evidence type="ECO:0000256" key="1">
    <source>
        <dbReference type="ARBA" id="ARBA00023224"/>
    </source>
</evidence>
<dbReference type="SMART" id="SM00283">
    <property type="entry name" value="MA"/>
    <property type="match status" value="1"/>
</dbReference>
<evidence type="ECO:0000259" key="5">
    <source>
        <dbReference type="PROSITE" id="PS50111"/>
    </source>
</evidence>
<dbReference type="Proteomes" id="UP000037939">
    <property type="component" value="Unassembled WGS sequence"/>
</dbReference>
<organism evidence="7 8">
    <name type="scientific">Amantichitinum ursilacus</name>
    <dbReference type="NCBI Taxonomy" id="857265"/>
    <lineage>
        <taxon>Bacteria</taxon>
        <taxon>Pseudomonadati</taxon>
        <taxon>Pseudomonadota</taxon>
        <taxon>Betaproteobacteria</taxon>
        <taxon>Neisseriales</taxon>
        <taxon>Chitinibacteraceae</taxon>
        <taxon>Amantichitinum</taxon>
    </lineage>
</organism>
<comment type="caution">
    <text evidence="7">The sequence shown here is derived from an EMBL/GenBank/DDBJ whole genome shotgun (WGS) entry which is preliminary data.</text>
</comment>
<dbReference type="Pfam" id="PF05227">
    <property type="entry name" value="CHASE3"/>
    <property type="match status" value="1"/>
</dbReference>
<evidence type="ECO:0000259" key="6">
    <source>
        <dbReference type="PROSITE" id="PS50885"/>
    </source>
</evidence>
<dbReference type="GO" id="GO:0007165">
    <property type="term" value="P:signal transduction"/>
    <property type="evidence" value="ECO:0007669"/>
    <property type="project" value="UniProtKB-KW"/>
</dbReference>
<gene>
    <name evidence="7" type="primary">frzCD</name>
    <name evidence="7" type="ORF">WG78_00990</name>
</gene>
<dbReference type="GO" id="GO:0016020">
    <property type="term" value="C:membrane"/>
    <property type="evidence" value="ECO:0007669"/>
    <property type="project" value="InterPro"/>
</dbReference>
<dbReference type="Gene3D" id="1.10.287.950">
    <property type="entry name" value="Methyl-accepting chemotaxis protein"/>
    <property type="match status" value="1"/>
</dbReference>
<evidence type="ECO:0000256" key="3">
    <source>
        <dbReference type="PROSITE-ProRule" id="PRU00284"/>
    </source>
</evidence>
<dbReference type="CDD" id="cd06225">
    <property type="entry name" value="HAMP"/>
    <property type="match status" value="2"/>
</dbReference>
<evidence type="ECO:0000313" key="7">
    <source>
        <dbReference type="EMBL" id="KPC55190.1"/>
    </source>
</evidence>
<evidence type="ECO:0000313" key="8">
    <source>
        <dbReference type="Proteomes" id="UP000037939"/>
    </source>
</evidence>
<dbReference type="PANTHER" id="PTHR32089">
    <property type="entry name" value="METHYL-ACCEPTING CHEMOTAXIS PROTEIN MCPB"/>
    <property type="match status" value="1"/>
</dbReference>
<dbReference type="AlphaFoldDB" id="A0A0N0GQT8"/>
<accession>A0A0N0GQT8</accession>
<dbReference type="SMART" id="SM00304">
    <property type="entry name" value="HAMP"/>
    <property type="match status" value="1"/>
</dbReference>
<keyword evidence="1 3" id="KW-0807">Transducer</keyword>
<keyword evidence="4" id="KW-0472">Membrane</keyword>
<dbReference type="PATRIC" id="fig|857265.3.peg.212"/>
<dbReference type="OrthoDB" id="8899037at2"/>
<feature type="domain" description="Methyl-accepting transducer" evidence="5">
    <location>
        <begin position="302"/>
        <end position="538"/>
    </location>
</feature>
<dbReference type="Pfam" id="PF00015">
    <property type="entry name" value="MCPsignal"/>
    <property type="match status" value="1"/>
</dbReference>
<dbReference type="EMBL" id="LAQT01000001">
    <property type="protein sequence ID" value="KPC55190.1"/>
    <property type="molecule type" value="Genomic_DNA"/>
</dbReference>